<dbReference type="Proteomes" id="UP001056576">
    <property type="component" value="Segment"/>
</dbReference>
<evidence type="ECO:0000313" key="2">
    <source>
        <dbReference type="Proteomes" id="UP001056576"/>
    </source>
</evidence>
<sequence length="64" mass="6843">MSRQEVTSAPVASIAARGLRDPGSLTHDEIKKVCASALTQRPNRLKRALDAVVSVFSPTKPDTP</sequence>
<dbReference type="EMBL" id="ON529857">
    <property type="protein sequence ID" value="USN15512.1"/>
    <property type="molecule type" value="Genomic_DNA"/>
</dbReference>
<proteinExistence type="predicted"/>
<protein>
    <submittedName>
        <fullName evidence="1">Uncharacterized protein</fullName>
    </submittedName>
</protein>
<evidence type="ECO:0000313" key="1">
    <source>
        <dbReference type="EMBL" id="USN15512.1"/>
    </source>
</evidence>
<name>A0A9E7MSZ8_9CAUD</name>
<keyword evidence="2" id="KW-1185">Reference proteome</keyword>
<accession>A0A9E7MSZ8</accession>
<reference evidence="1 2" key="1">
    <citation type="submission" date="2022-05" db="EMBL/GenBank/DDBJ databases">
        <authorList>
            <person name="Friedrich I."/>
            <person name="Poehlein A."/>
            <person name="Schneider D."/>
            <person name="Hertel R."/>
            <person name="Daniel R."/>
        </authorList>
    </citation>
    <scope>NUCLEOTIDE SEQUENCE [LARGE SCALE GENOMIC DNA]</scope>
</reference>
<gene>
    <name evidence="1" type="ORF">KIKIMORA_03890</name>
</gene>
<organism evidence="1 2">
    <name type="scientific">Brevundimonas phage vB_BpoS-Kikimora</name>
    <dbReference type="NCBI Taxonomy" id="2948601"/>
    <lineage>
        <taxon>Viruses</taxon>
        <taxon>Duplodnaviria</taxon>
        <taxon>Heunggongvirae</taxon>
        <taxon>Uroviricota</taxon>
        <taxon>Caudoviricetes</taxon>
        <taxon>Jeanschmidtviridae</taxon>
        <taxon>Kikimoravirus</taxon>
        <taxon>Kikimoravirus kikimora</taxon>
    </lineage>
</organism>